<dbReference type="Pfam" id="PF00753">
    <property type="entry name" value="Lactamase_B"/>
    <property type="match status" value="1"/>
</dbReference>
<keyword evidence="4" id="KW-0378">Hydrolase</keyword>
<dbReference type="SUPFAM" id="SSF56281">
    <property type="entry name" value="Metallo-hydrolase/oxidoreductase"/>
    <property type="match status" value="1"/>
</dbReference>
<name>A0A9P4M8N5_9PEZI</name>
<evidence type="ECO:0000256" key="2">
    <source>
        <dbReference type="ARBA" id="ARBA00007749"/>
    </source>
</evidence>
<dbReference type="Proteomes" id="UP000799772">
    <property type="component" value="Unassembled WGS sequence"/>
</dbReference>
<dbReference type="PANTHER" id="PTHR42978">
    <property type="entry name" value="QUORUM-QUENCHING LACTONASE YTNP-RELATED-RELATED"/>
    <property type="match status" value="1"/>
</dbReference>
<dbReference type="GO" id="GO:0016787">
    <property type="term" value="F:hydrolase activity"/>
    <property type="evidence" value="ECO:0007669"/>
    <property type="project" value="UniProtKB-KW"/>
</dbReference>
<proteinExistence type="inferred from homology"/>
<comment type="cofactor">
    <cofactor evidence="1">
        <name>Zn(2+)</name>
        <dbReference type="ChEBI" id="CHEBI:29105"/>
    </cofactor>
</comment>
<organism evidence="7 8">
    <name type="scientific">Rhizodiscina lignyota</name>
    <dbReference type="NCBI Taxonomy" id="1504668"/>
    <lineage>
        <taxon>Eukaryota</taxon>
        <taxon>Fungi</taxon>
        <taxon>Dikarya</taxon>
        <taxon>Ascomycota</taxon>
        <taxon>Pezizomycotina</taxon>
        <taxon>Dothideomycetes</taxon>
        <taxon>Pleosporomycetidae</taxon>
        <taxon>Aulographales</taxon>
        <taxon>Rhizodiscinaceae</taxon>
        <taxon>Rhizodiscina</taxon>
    </lineage>
</organism>
<dbReference type="InterPro" id="IPR001279">
    <property type="entry name" value="Metallo-B-lactamas"/>
</dbReference>
<keyword evidence="3" id="KW-0479">Metal-binding</keyword>
<dbReference type="EMBL" id="ML978128">
    <property type="protein sequence ID" value="KAF2096999.1"/>
    <property type="molecule type" value="Genomic_DNA"/>
</dbReference>
<keyword evidence="8" id="KW-1185">Reference proteome</keyword>
<sequence>MPDLSHLIYIPQPTDQDACVSIKAFETGRMQYPHETVVEARGDALKTTSWRFFISHGPSNTKLWFDMGLATTVDVYPPIVQEVAERLYKFEPAPNTPLDDMEKIREDPKSVKYVIASHAHWDHMFPVGQHFPQAKMLCGPGTLELTSQSFPKFESSPYDGRIWDATMSDLPLWDLPSPANYPSKWQRLGPFANAHDFFGDGSFWIIDAPGHVAGNLAVLCSARTKTGDRRWILLAADCMHSNDFLDDPELPFGYVTSREGFDINAVDERGTMHVEPEKARAIIRQIAEFKRENPTSVVWLGHSEELETREDF</sequence>
<comment type="caution">
    <text evidence="7">The sequence shown here is derived from an EMBL/GenBank/DDBJ whole genome shotgun (WGS) entry which is preliminary data.</text>
</comment>
<evidence type="ECO:0000256" key="4">
    <source>
        <dbReference type="ARBA" id="ARBA00022801"/>
    </source>
</evidence>
<dbReference type="InterPro" id="IPR051013">
    <property type="entry name" value="MBL_superfamily_lactonases"/>
</dbReference>
<keyword evidence="5" id="KW-0862">Zinc</keyword>
<evidence type="ECO:0000313" key="7">
    <source>
        <dbReference type="EMBL" id="KAF2096999.1"/>
    </source>
</evidence>
<evidence type="ECO:0000313" key="8">
    <source>
        <dbReference type="Proteomes" id="UP000799772"/>
    </source>
</evidence>
<gene>
    <name evidence="7" type="ORF">NA57DRAFT_77249</name>
</gene>
<evidence type="ECO:0000256" key="1">
    <source>
        <dbReference type="ARBA" id="ARBA00001947"/>
    </source>
</evidence>
<comment type="similarity">
    <text evidence="2">Belongs to the metallo-beta-lactamase superfamily.</text>
</comment>
<dbReference type="CDD" id="cd07730">
    <property type="entry name" value="metallo-hydrolase-like_MBL-fold"/>
    <property type="match status" value="1"/>
</dbReference>
<reference evidence="7" key="1">
    <citation type="journal article" date="2020" name="Stud. Mycol.">
        <title>101 Dothideomycetes genomes: a test case for predicting lifestyles and emergence of pathogens.</title>
        <authorList>
            <person name="Haridas S."/>
            <person name="Albert R."/>
            <person name="Binder M."/>
            <person name="Bloem J."/>
            <person name="Labutti K."/>
            <person name="Salamov A."/>
            <person name="Andreopoulos B."/>
            <person name="Baker S."/>
            <person name="Barry K."/>
            <person name="Bills G."/>
            <person name="Bluhm B."/>
            <person name="Cannon C."/>
            <person name="Castanera R."/>
            <person name="Culley D."/>
            <person name="Daum C."/>
            <person name="Ezra D."/>
            <person name="Gonzalez J."/>
            <person name="Henrissat B."/>
            <person name="Kuo A."/>
            <person name="Liang C."/>
            <person name="Lipzen A."/>
            <person name="Lutzoni F."/>
            <person name="Magnuson J."/>
            <person name="Mondo S."/>
            <person name="Nolan M."/>
            <person name="Ohm R."/>
            <person name="Pangilinan J."/>
            <person name="Park H.-J."/>
            <person name="Ramirez L."/>
            <person name="Alfaro M."/>
            <person name="Sun H."/>
            <person name="Tritt A."/>
            <person name="Yoshinaga Y."/>
            <person name="Zwiers L.-H."/>
            <person name="Turgeon B."/>
            <person name="Goodwin S."/>
            <person name="Spatafora J."/>
            <person name="Crous P."/>
            <person name="Grigoriev I."/>
        </authorList>
    </citation>
    <scope>NUCLEOTIDE SEQUENCE</scope>
    <source>
        <strain evidence="7">CBS 133067</strain>
    </source>
</reference>
<accession>A0A9P4M8N5</accession>
<dbReference type="InterPro" id="IPR036866">
    <property type="entry name" value="RibonucZ/Hydroxyglut_hydro"/>
</dbReference>
<feature type="domain" description="Metallo-beta-lactamase" evidence="6">
    <location>
        <begin position="99"/>
        <end position="125"/>
    </location>
</feature>
<evidence type="ECO:0000256" key="3">
    <source>
        <dbReference type="ARBA" id="ARBA00022723"/>
    </source>
</evidence>
<evidence type="ECO:0000259" key="6">
    <source>
        <dbReference type="Pfam" id="PF00753"/>
    </source>
</evidence>
<dbReference type="PANTHER" id="PTHR42978:SF2">
    <property type="entry name" value="102 KBASES UNSTABLE REGION: FROM 1 TO 119443"/>
    <property type="match status" value="1"/>
</dbReference>
<dbReference type="Gene3D" id="3.60.15.10">
    <property type="entry name" value="Ribonuclease Z/Hydroxyacylglutathione hydrolase-like"/>
    <property type="match status" value="1"/>
</dbReference>
<evidence type="ECO:0000256" key="5">
    <source>
        <dbReference type="ARBA" id="ARBA00022833"/>
    </source>
</evidence>
<dbReference type="OrthoDB" id="10250730at2759"/>
<dbReference type="GO" id="GO:0046872">
    <property type="term" value="F:metal ion binding"/>
    <property type="evidence" value="ECO:0007669"/>
    <property type="project" value="UniProtKB-KW"/>
</dbReference>
<protein>
    <recommendedName>
        <fullName evidence="6">Metallo-beta-lactamase domain-containing protein</fullName>
    </recommendedName>
</protein>
<dbReference type="AlphaFoldDB" id="A0A9P4M8N5"/>